<keyword evidence="1" id="KW-0145">Chemotaxis</keyword>
<gene>
    <name evidence="5" type="ORF">HNP48_005176</name>
</gene>
<feature type="domain" description="HAMP" evidence="4">
    <location>
        <begin position="222"/>
        <end position="274"/>
    </location>
</feature>
<dbReference type="InterPro" id="IPR003660">
    <property type="entry name" value="HAMP_dom"/>
</dbReference>
<keyword evidence="3" id="KW-0472">Membrane</keyword>
<protein>
    <submittedName>
        <fullName evidence="5">Nitrogen fixation/metabolism regulation signal transduction histidine kinase</fullName>
    </submittedName>
</protein>
<evidence type="ECO:0000259" key="4">
    <source>
        <dbReference type="PROSITE" id="PS50885"/>
    </source>
</evidence>
<evidence type="ECO:0000256" key="3">
    <source>
        <dbReference type="SAM" id="Phobius"/>
    </source>
</evidence>
<feature type="transmembrane region" description="Helical" evidence="3">
    <location>
        <begin position="12"/>
        <end position="32"/>
    </location>
</feature>
<dbReference type="Pfam" id="PF12729">
    <property type="entry name" value="4HB_MCP_1"/>
    <property type="match status" value="1"/>
</dbReference>
<dbReference type="GO" id="GO:0006935">
    <property type="term" value="P:chemotaxis"/>
    <property type="evidence" value="ECO:0007669"/>
    <property type="project" value="UniProtKB-KW"/>
</dbReference>
<comment type="similarity">
    <text evidence="2">Belongs to the methyl-accepting chemotaxis (MCP) protein family.</text>
</comment>
<name>A0A7X0PIE1_9BURK</name>
<organism evidence="5 6">
    <name type="scientific">Acidovorax soli</name>
    <dbReference type="NCBI Taxonomy" id="592050"/>
    <lineage>
        <taxon>Bacteria</taxon>
        <taxon>Pseudomonadati</taxon>
        <taxon>Pseudomonadota</taxon>
        <taxon>Betaproteobacteria</taxon>
        <taxon>Burkholderiales</taxon>
        <taxon>Comamonadaceae</taxon>
        <taxon>Acidovorax</taxon>
    </lineage>
</organism>
<dbReference type="GO" id="GO:0007165">
    <property type="term" value="P:signal transduction"/>
    <property type="evidence" value="ECO:0007669"/>
    <property type="project" value="InterPro"/>
</dbReference>
<dbReference type="GO" id="GO:0005886">
    <property type="term" value="C:plasma membrane"/>
    <property type="evidence" value="ECO:0007669"/>
    <property type="project" value="TreeGrafter"/>
</dbReference>
<dbReference type="SUPFAM" id="SSF158472">
    <property type="entry name" value="HAMP domain-like"/>
    <property type="match status" value="1"/>
</dbReference>
<dbReference type="InterPro" id="IPR051310">
    <property type="entry name" value="MCP_chemotaxis"/>
</dbReference>
<feature type="transmembrane region" description="Helical" evidence="3">
    <location>
        <begin position="200"/>
        <end position="220"/>
    </location>
</feature>
<dbReference type="InterPro" id="IPR024478">
    <property type="entry name" value="HlyB_4HB_MCP"/>
</dbReference>
<keyword evidence="6" id="KW-1185">Reference proteome</keyword>
<evidence type="ECO:0000313" key="6">
    <source>
        <dbReference type="Proteomes" id="UP000575083"/>
    </source>
</evidence>
<dbReference type="GO" id="GO:0016301">
    <property type="term" value="F:kinase activity"/>
    <property type="evidence" value="ECO:0007669"/>
    <property type="project" value="UniProtKB-KW"/>
</dbReference>
<evidence type="ECO:0000313" key="5">
    <source>
        <dbReference type="EMBL" id="MBB6562466.1"/>
    </source>
</evidence>
<sequence>MKISDVRIGLKLGVGFCALVLLTALLGAVSLFQLSRIHHNAQEIASNLLPSVGYTGELRVLMNRMRRSEAGMITARSTAEVQAFAEQMVARAKDLERVEAQYEPLVSPGEEREAFQAFRTRKAAYYKLQSNLIEVAKAVDFSTNDTLALSADALSGLFAGESETAFVAAAETLGQLQKINSAQADQEQAEVQSVFQAARVWVLGTLAACVALALVLGVSITRSVTRPAGQAVSAARSIAEGDLTAAMPAHGKDEMGQLLSALEDMRTNLARVVTGVRSNAESVASASAQIASGNNDLSARTEQQASALE</sequence>
<dbReference type="PROSITE" id="PS50885">
    <property type="entry name" value="HAMP"/>
    <property type="match status" value="1"/>
</dbReference>
<dbReference type="PANTHER" id="PTHR43531">
    <property type="entry name" value="PROTEIN ICFG"/>
    <property type="match status" value="1"/>
</dbReference>
<dbReference type="AlphaFoldDB" id="A0A7X0PIE1"/>
<dbReference type="Gene3D" id="6.10.340.10">
    <property type="match status" value="1"/>
</dbReference>
<dbReference type="EMBL" id="JACHLK010000012">
    <property type="protein sequence ID" value="MBB6562466.1"/>
    <property type="molecule type" value="Genomic_DNA"/>
</dbReference>
<dbReference type="SMART" id="SM00304">
    <property type="entry name" value="HAMP"/>
    <property type="match status" value="1"/>
</dbReference>
<feature type="non-terminal residue" evidence="5">
    <location>
        <position position="309"/>
    </location>
</feature>
<dbReference type="Pfam" id="PF00672">
    <property type="entry name" value="HAMP"/>
    <property type="match status" value="1"/>
</dbReference>
<proteinExistence type="inferred from homology"/>
<comment type="caution">
    <text evidence="5">The sequence shown here is derived from an EMBL/GenBank/DDBJ whole genome shotgun (WGS) entry which is preliminary data.</text>
</comment>
<dbReference type="GO" id="GO:0004888">
    <property type="term" value="F:transmembrane signaling receptor activity"/>
    <property type="evidence" value="ECO:0007669"/>
    <property type="project" value="TreeGrafter"/>
</dbReference>
<keyword evidence="5" id="KW-0418">Kinase</keyword>
<evidence type="ECO:0000256" key="2">
    <source>
        <dbReference type="ARBA" id="ARBA00029447"/>
    </source>
</evidence>
<dbReference type="Proteomes" id="UP000575083">
    <property type="component" value="Unassembled WGS sequence"/>
</dbReference>
<reference evidence="5 6" key="1">
    <citation type="submission" date="2020-08" db="EMBL/GenBank/DDBJ databases">
        <title>Functional genomics of gut bacteria from endangered species of beetles.</title>
        <authorList>
            <person name="Carlos-Shanley C."/>
        </authorList>
    </citation>
    <scope>NUCLEOTIDE SEQUENCE [LARGE SCALE GENOMIC DNA]</scope>
    <source>
        <strain evidence="5 6">S00198</strain>
    </source>
</reference>
<keyword evidence="3" id="KW-1133">Transmembrane helix</keyword>
<dbReference type="CDD" id="cd06225">
    <property type="entry name" value="HAMP"/>
    <property type="match status" value="1"/>
</dbReference>
<keyword evidence="5" id="KW-0808">Transferase</keyword>
<dbReference type="RefSeq" id="WP_184862488.1">
    <property type="nucleotide sequence ID" value="NZ_JACHLK010000012.1"/>
</dbReference>
<evidence type="ECO:0000256" key="1">
    <source>
        <dbReference type="ARBA" id="ARBA00022500"/>
    </source>
</evidence>
<dbReference type="PANTHER" id="PTHR43531:SF11">
    <property type="entry name" value="METHYL-ACCEPTING CHEMOTAXIS PROTEIN 3"/>
    <property type="match status" value="1"/>
</dbReference>
<accession>A0A7X0PIE1</accession>
<keyword evidence="3" id="KW-0812">Transmembrane</keyword>